<keyword evidence="1" id="KW-0812">Transmembrane</keyword>
<dbReference type="EMBL" id="JBBNAG010000008">
    <property type="protein sequence ID" value="KAK9112541.1"/>
    <property type="molecule type" value="Genomic_DNA"/>
</dbReference>
<accession>A0AAP0NQG8</accession>
<evidence type="ECO:0000313" key="2">
    <source>
        <dbReference type="EMBL" id="KAK9112541.1"/>
    </source>
</evidence>
<protein>
    <submittedName>
        <fullName evidence="2">Uncharacterized protein</fullName>
    </submittedName>
</protein>
<proteinExistence type="predicted"/>
<name>A0AAP0NQG8_9MAGN</name>
<gene>
    <name evidence="2" type="ORF">Scep_020060</name>
</gene>
<keyword evidence="3" id="KW-1185">Reference proteome</keyword>
<comment type="caution">
    <text evidence="2">The sequence shown here is derived from an EMBL/GenBank/DDBJ whole genome shotgun (WGS) entry which is preliminary data.</text>
</comment>
<evidence type="ECO:0000256" key="1">
    <source>
        <dbReference type="SAM" id="Phobius"/>
    </source>
</evidence>
<reference evidence="2 3" key="1">
    <citation type="submission" date="2024-01" db="EMBL/GenBank/DDBJ databases">
        <title>Genome assemblies of Stephania.</title>
        <authorList>
            <person name="Yang L."/>
        </authorList>
    </citation>
    <scope>NUCLEOTIDE SEQUENCE [LARGE SCALE GENOMIC DNA]</scope>
    <source>
        <strain evidence="2">JXDWG</strain>
        <tissue evidence="2">Leaf</tissue>
    </source>
</reference>
<sequence length="53" mass="6310">MHSYSYFIWTPKIVQQVCIKSMKPNLFLIPSTSFLLLQAFLNFNFPFAKDAWH</sequence>
<keyword evidence="1" id="KW-0472">Membrane</keyword>
<evidence type="ECO:0000313" key="3">
    <source>
        <dbReference type="Proteomes" id="UP001419268"/>
    </source>
</evidence>
<keyword evidence="1" id="KW-1133">Transmembrane helix</keyword>
<dbReference type="Proteomes" id="UP001419268">
    <property type="component" value="Unassembled WGS sequence"/>
</dbReference>
<organism evidence="2 3">
    <name type="scientific">Stephania cephalantha</name>
    <dbReference type="NCBI Taxonomy" id="152367"/>
    <lineage>
        <taxon>Eukaryota</taxon>
        <taxon>Viridiplantae</taxon>
        <taxon>Streptophyta</taxon>
        <taxon>Embryophyta</taxon>
        <taxon>Tracheophyta</taxon>
        <taxon>Spermatophyta</taxon>
        <taxon>Magnoliopsida</taxon>
        <taxon>Ranunculales</taxon>
        <taxon>Menispermaceae</taxon>
        <taxon>Menispermoideae</taxon>
        <taxon>Cissampelideae</taxon>
        <taxon>Stephania</taxon>
    </lineage>
</organism>
<feature type="transmembrane region" description="Helical" evidence="1">
    <location>
        <begin position="26"/>
        <end position="45"/>
    </location>
</feature>
<dbReference type="AlphaFoldDB" id="A0AAP0NQG8"/>